<comment type="caution">
    <text evidence="5">The sequence shown here is derived from an EMBL/GenBank/DDBJ whole genome shotgun (WGS) entry which is preliminary data.</text>
</comment>
<evidence type="ECO:0000259" key="4">
    <source>
        <dbReference type="Pfam" id="PF13205"/>
    </source>
</evidence>
<reference evidence="5" key="1">
    <citation type="submission" date="2020-10" db="EMBL/GenBank/DDBJ databases">
        <authorList>
            <person name="Gilroy R."/>
        </authorList>
    </citation>
    <scope>NUCLEOTIDE SEQUENCE</scope>
    <source>
        <strain evidence="5">15467</strain>
    </source>
</reference>
<feature type="chain" id="PRO_5039140867" evidence="3">
    <location>
        <begin position="27"/>
        <end position="616"/>
    </location>
</feature>
<protein>
    <submittedName>
        <fullName evidence="5">Ig-like domain-containing protein</fullName>
    </submittedName>
</protein>
<gene>
    <name evidence="5" type="ORF">IAC68_05830</name>
</gene>
<evidence type="ECO:0000313" key="6">
    <source>
        <dbReference type="Proteomes" id="UP000823635"/>
    </source>
</evidence>
<name>A0A9D9DNP9_9BACT</name>
<proteinExistence type="predicted"/>
<sequence>MTGKHICKIIFIAAAAAYCFYHSSCANTHGSPTGGPKDTIPPIVLATVPDSNSTNVPGDLKSSISITFNEYIQIVDASKNILLSPPQQKRVKTRLKGKSLIVSFEEPLDSNKTYTIYFGSALADNNEGNVLTNYAYSFSTGAVLDSMLYSGTVLDYSTLLPLEGVTVALYENPRDSSVLAELPDAVTRSDKWGYFCFRNLKNCRYTLYAFKDENNNNLYDPGVELVGFLDSTITPSVVMDGSNPQLARYRMDDTLSCMSRPIESSIYLFKEKNGMQYISDYKRTSNKGAYIKFGAADAAIDSFSILGIRDNQIIKQFNSLKDSLNFWINDPRELPDTLYLGIRYMKTDSLGNLSPSTENLRLTAPREKKETESQEQEDEQEKDGRAKKKKRSDLLEFTLAADPKKVEQDGYVITFTEPLVECHADSILFTMSTPRKVVTTEKFTLEQDSTDVNRYVLRPADGFKIGNEYTLLILQAAFKDINGFTNDTTESTITLPTDDKLSTLTLDVKNVDARYIIELVNETRDKVFRQHIIKKDSMLLFPYLDAGRYSVRITQDKNSNGLLDPGVVLKKIQPEMVRLYKTSGNVTVIEIGEKMDLEQEVDISRLFKEEKEEEIE</sequence>
<dbReference type="AlphaFoldDB" id="A0A9D9DNP9"/>
<dbReference type="Proteomes" id="UP000823635">
    <property type="component" value="Unassembled WGS sequence"/>
</dbReference>
<evidence type="ECO:0000256" key="2">
    <source>
        <dbReference type="SAM" id="MobiDB-lite"/>
    </source>
</evidence>
<reference evidence="5" key="2">
    <citation type="journal article" date="2021" name="PeerJ">
        <title>Extensive microbial diversity within the chicken gut microbiome revealed by metagenomics and culture.</title>
        <authorList>
            <person name="Gilroy R."/>
            <person name="Ravi A."/>
            <person name="Getino M."/>
            <person name="Pursley I."/>
            <person name="Horton D.L."/>
            <person name="Alikhan N.F."/>
            <person name="Baker D."/>
            <person name="Gharbi K."/>
            <person name="Hall N."/>
            <person name="Watson M."/>
            <person name="Adriaenssens E.M."/>
            <person name="Foster-Nyarko E."/>
            <person name="Jarju S."/>
            <person name="Secka A."/>
            <person name="Antonio M."/>
            <person name="Oren A."/>
            <person name="Chaudhuri R.R."/>
            <person name="La Ragione R."/>
            <person name="Hildebrand F."/>
            <person name="Pallen M.J."/>
        </authorList>
    </citation>
    <scope>NUCLEOTIDE SEQUENCE</scope>
    <source>
        <strain evidence="5">15467</strain>
    </source>
</reference>
<feature type="signal peptide" evidence="3">
    <location>
        <begin position="1"/>
        <end position="26"/>
    </location>
</feature>
<feature type="domain" description="SbsA Ig-like" evidence="4">
    <location>
        <begin position="38"/>
        <end position="140"/>
    </location>
</feature>
<keyword evidence="1 3" id="KW-0732">Signal</keyword>
<evidence type="ECO:0000313" key="5">
    <source>
        <dbReference type="EMBL" id="MBO8429430.1"/>
    </source>
</evidence>
<dbReference type="InterPro" id="IPR032812">
    <property type="entry name" value="SbsA_Ig"/>
</dbReference>
<evidence type="ECO:0000256" key="3">
    <source>
        <dbReference type="SAM" id="SignalP"/>
    </source>
</evidence>
<accession>A0A9D9DNP9</accession>
<organism evidence="5 6">
    <name type="scientific">Candidatus Egerieousia excrementavium</name>
    <dbReference type="NCBI Taxonomy" id="2840778"/>
    <lineage>
        <taxon>Bacteria</taxon>
        <taxon>Pseudomonadati</taxon>
        <taxon>Bacteroidota</taxon>
        <taxon>Bacteroidia</taxon>
        <taxon>Bacteroidales</taxon>
        <taxon>Candidatus Egerieousia</taxon>
    </lineage>
</organism>
<dbReference type="Pfam" id="PF13205">
    <property type="entry name" value="Big_5"/>
    <property type="match status" value="1"/>
</dbReference>
<dbReference type="EMBL" id="JADINB010000129">
    <property type="protein sequence ID" value="MBO8429430.1"/>
    <property type="molecule type" value="Genomic_DNA"/>
</dbReference>
<evidence type="ECO:0000256" key="1">
    <source>
        <dbReference type="ARBA" id="ARBA00022729"/>
    </source>
</evidence>
<feature type="region of interest" description="Disordered" evidence="2">
    <location>
        <begin position="354"/>
        <end position="389"/>
    </location>
</feature>